<dbReference type="AlphaFoldDB" id="A0A845MFL3"/>
<evidence type="ECO:0000313" key="3">
    <source>
        <dbReference type="Proteomes" id="UP000445696"/>
    </source>
</evidence>
<comment type="caution">
    <text evidence="2">The sequence shown here is derived from an EMBL/GenBank/DDBJ whole genome shotgun (WGS) entry which is preliminary data.</text>
</comment>
<dbReference type="OrthoDB" id="8481174at2"/>
<evidence type="ECO:0000313" key="2">
    <source>
        <dbReference type="EMBL" id="MZR22441.1"/>
    </source>
</evidence>
<dbReference type="EMBL" id="WTVA01000003">
    <property type="protein sequence ID" value="MZR22441.1"/>
    <property type="molecule type" value="Genomic_DNA"/>
</dbReference>
<feature type="signal peptide" evidence="1">
    <location>
        <begin position="1"/>
        <end position="22"/>
    </location>
</feature>
<proteinExistence type="predicted"/>
<dbReference type="RefSeq" id="WP_161338879.1">
    <property type="nucleotide sequence ID" value="NZ_JBHSDG010000005.1"/>
</dbReference>
<keyword evidence="3" id="KW-1185">Reference proteome</keyword>
<sequence>MRRLSKSLITPALLMAVMTATALLPTAAFADRCEAQFDAVMAQLAIPKERIKDAFSVNVYTRQGSGLERVERWVSFNDCKGNLVIKTDHICRPMDNYTTYECRVPGVRNY</sequence>
<reference evidence="2 3" key="1">
    <citation type="journal article" date="2014" name="Int. J. Syst. Evol. Microbiol.">
        <title>Sneathiella chungangensis sp. nov., isolated from a marine sand, and emended description of the genus Sneathiella.</title>
        <authorList>
            <person name="Siamphan C."/>
            <person name="Kim H."/>
            <person name="Lee J.S."/>
            <person name="Kim W."/>
        </authorList>
    </citation>
    <scope>NUCLEOTIDE SEQUENCE [LARGE SCALE GENOMIC DNA]</scope>
    <source>
        <strain evidence="2 3">KCTC 32476</strain>
    </source>
</reference>
<accession>A0A845MFL3</accession>
<protein>
    <submittedName>
        <fullName evidence="2">Uncharacterized protein</fullName>
    </submittedName>
</protein>
<gene>
    <name evidence="2" type="ORF">GQF03_08860</name>
</gene>
<keyword evidence="1" id="KW-0732">Signal</keyword>
<feature type="chain" id="PRO_5032370337" evidence="1">
    <location>
        <begin position="23"/>
        <end position="110"/>
    </location>
</feature>
<evidence type="ECO:0000256" key="1">
    <source>
        <dbReference type="SAM" id="SignalP"/>
    </source>
</evidence>
<name>A0A845MFL3_9PROT</name>
<organism evidence="2 3">
    <name type="scientific">Sneathiella chungangensis</name>
    <dbReference type="NCBI Taxonomy" id="1418234"/>
    <lineage>
        <taxon>Bacteria</taxon>
        <taxon>Pseudomonadati</taxon>
        <taxon>Pseudomonadota</taxon>
        <taxon>Alphaproteobacteria</taxon>
        <taxon>Sneathiellales</taxon>
        <taxon>Sneathiellaceae</taxon>
        <taxon>Sneathiella</taxon>
    </lineage>
</organism>
<dbReference type="Proteomes" id="UP000445696">
    <property type="component" value="Unassembled WGS sequence"/>
</dbReference>